<dbReference type="PANTHER" id="PTHR43423">
    <property type="entry name" value="ABC TRANSPORTER I FAMILY MEMBER 17"/>
    <property type="match status" value="1"/>
</dbReference>
<keyword evidence="3" id="KW-1185">Reference proteome</keyword>
<sequence>MSTLAANLNNETPMANLVDETQAVVSNKLRMSIDNLSFYYAKGAKPSLKQVSMPIYKNRVTALIGPSGCGKSTLLRTLNRIYDLYDNQYAEGEILLDGESIFKNTDVNELRSKIGMVFQKPTPFPMSIYENMAFGLKIQGELSKAEIEKRIDLRLSVPTCGKKLKIS</sequence>
<dbReference type="InterPro" id="IPR003439">
    <property type="entry name" value="ABC_transporter-like_ATP-bd"/>
</dbReference>
<dbReference type="EMBL" id="BBRZ01000150">
    <property type="protein sequence ID" value="GAM59411.1"/>
    <property type="molecule type" value="Genomic_DNA"/>
</dbReference>
<feature type="domain" description="ABC transporter" evidence="1">
    <location>
        <begin position="48"/>
        <end position="146"/>
    </location>
</feature>
<dbReference type="GO" id="GO:0005524">
    <property type="term" value="F:ATP binding"/>
    <property type="evidence" value="ECO:0007669"/>
    <property type="project" value="UniProtKB-KW"/>
</dbReference>
<dbReference type="AlphaFoldDB" id="A0A0B8NZQ3"/>
<dbReference type="PANTHER" id="PTHR43423:SF1">
    <property type="entry name" value="ABC TRANSPORTER I FAMILY MEMBER 17"/>
    <property type="match status" value="1"/>
</dbReference>
<evidence type="ECO:0000259" key="1">
    <source>
        <dbReference type="Pfam" id="PF00005"/>
    </source>
</evidence>
<dbReference type="SUPFAM" id="SSF52540">
    <property type="entry name" value="P-loop containing nucleoside triphosphate hydrolases"/>
    <property type="match status" value="1"/>
</dbReference>
<dbReference type="Pfam" id="PF00005">
    <property type="entry name" value="ABC_tran"/>
    <property type="match status" value="1"/>
</dbReference>
<keyword evidence="2" id="KW-0067">ATP-binding</keyword>
<reference evidence="2 3" key="1">
    <citation type="submission" date="2015-01" db="EMBL/GenBank/DDBJ databases">
        <title>Vibrio sp. C1 JCM 19231 whole genome shotgun sequence.</title>
        <authorList>
            <person name="Sawabe T."/>
            <person name="Meirelles P."/>
            <person name="Feng G."/>
            <person name="Sayaka M."/>
            <person name="Hattori M."/>
            <person name="Ohkuma M."/>
        </authorList>
    </citation>
    <scope>NUCLEOTIDE SEQUENCE [LARGE SCALE GENOMIC DNA]</scope>
    <source>
        <strain evidence="3">JCM 19231</strain>
    </source>
</reference>
<keyword evidence="2" id="KW-0547">Nucleotide-binding</keyword>
<dbReference type="InterPro" id="IPR027417">
    <property type="entry name" value="P-loop_NTPase"/>
</dbReference>
<evidence type="ECO:0000313" key="2">
    <source>
        <dbReference type="EMBL" id="GAM59411.1"/>
    </source>
</evidence>
<dbReference type="GO" id="GO:0016887">
    <property type="term" value="F:ATP hydrolysis activity"/>
    <property type="evidence" value="ECO:0007669"/>
    <property type="project" value="InterPro"/>
</dbReference>
<protein>
    <submittedName>
        <fullName evidence="2">Phosphate transport ATP-binding protein pstB</fullName>
    </submittedName>
</protein>
<dbReference type="Proteomes" id="UP000031671">
    <property type="component" value="Unassembled WGS sequence"/>
</dbReference>
<evidence type="ECO:0000313" key="3">
    <source>
        <dbReference type="Proteomes" id="UP000031671"/>
    </source>
</evidence>
<comment type="caution">
    <text evidence="2">The sequence shown here is derived from an EMBL/GenBank/DDBJ whole genome shotgun (WGS) entry which is preliminary data.</text>
</comment>
<organism evidence="2 3">
    <name type="scientific">Vibrio ishigakensis</name>
    <dbReference type="NCBI Taxonomy" id="1481914"/>
    <lineage>
        <taxon>Bacteria</taxon>
        <taxon>Pseudomonadati</taxon>
        <taxon>Pseudomonadota</taxon>
        <taxon>Gammaproteobacteria</taxon>
        <taxon>Vibrionales</taxon>
        <taxon>Vibrionaceae</taxon>
        <taxon>Vibrio</taxon>
    </lineage>
</organism>
<name>A0A0B8NZQ3_9VIBR</name>
<proteinExistence type="predicted"/>
<dbReference type="Gene3D" id="3.40.50.300">
    <property type="entry name" value="P-loop containing nucleotide triphosphate hydrolases"/>
    <property type="match status" value="1"/>
</dbReference>
<gene>
    <name evidence="2" type="ORF">JCM19231_2784</name>
</gene>
<accession>A0A0B8NZQ3</accession>
<reference evidence="2 3" key="2">
    <citation type="submission" date="2015-01" db="EMBL/GenBank/DDBJ databases">
        <authorList>
            <consortium name="NBRP consortium"/>
            <person name="Sawabe T."/>
            <person name="Meirelles P."/>
            <person name="Feng G."/>
            <person name="Sayaka M."/>
            <person name="Hattori M."/>
            <person name="Ohkuma M."/>
        </authorList>
    </citation>
    <scope>NUCLEOTIDE SEQUENCE [LARGE SCALE GENOMIC DNA]</scope>
    <source>
        <strain evidence="3">JCM 19231</strain>
    </source>
</reference>